<protein>
    <recommendedName>
        <fullName evidence="5">Autophagy protein 5</fullName>
    </recommendedName>
</protein>
<dbReference type="InterPro" id="IPR007239">
    <property type="entry name" value="Atg5"/>
</dbReference>
<dbReference type="InterPro" id="IPR048940">
    <property type="entry name" value="ATG5_HBR"/>
</dbReference>
<dbReference type="GO" id="GO:0019776">
    <property type="term" value="F:Atg8-family ligase activity"/>
    <property type="evidence" value="ECO:0007669"/>
    <property type="project" value="TreeGrafter"/>
</dbReference>
<reference evidence="9 10" key="1">
    <citation type="submission" date="2016-09" db="EMBL/GenBank/DDBJ databases">
        <title>The draft genome of Dichanthelium oligosanthes: A C3 panicoid grass species.</title>
        <authorList>
            <person name="Studer A.J."/>
            <person name="Schnable J.C."/>
            <person name="Brutnell T.P."/>
        </authorList>
    </citation>
    <scope>NUCLEOTIDE SEQUENCE [LARGE SCALE GENOMIC DNA]</scope>
    <source>
        <strain evidence="10">cv. Kellogg 1175</strain>
        <tissue evidence="9">Leaf</tissue>
    </source>
</reference>
<dbReference type="InterPro" id="IPR048318">
    <property type="entry name" value="ATG5_UblB"/>
</dbReference>
<dbReference type="GO" id="GO:0034045">
    <property type="term" value="C:phagophore assembly site membrane"/>
    <property type="evidence" value="ECO:0007669"/>
    <property type="project" value="TreeGrafter"/>
</dbReference>
<keyword evidence="5" id="KW-0963">Cytoplasm</keyword>
<feature type="region of interest" description="Disordered" evidence="6">
    <location>
        <begin position="61"/>
        <end position="81"/>
    </location>
</feature>
<gene>
    <name evidence="9" type="ORF">BAE44_0017302</name>
</gene>
<dbReference type="GO" id="GO:0005776">
    <property type="term" value="C:autophagosome"/>
    <property type="evidence" value="ECO:0007669"/>
    <property type="project" value="TreeGrafter"/>
</dbReference>
<keyword evidence="2 5" id="KW-1017">Isopeptide bond</keyword>
<sequence length="254" mass="28423">MNSMKEATFIITGNSKSVMNMSQADQVALWESVMKGNLDGYKNISTKLKLGPFEEDGLVRTASTERQRQQSSDEPESPGSGKPCMLFCSGLYTVIYGRVPVRLYVRGVQEDLEDIEDAMPVSDWESVSYINRPVEVRKVEVHSLYGAGRSYITLEHALQTLLPEFFSSEPRHAEELDSAAGDSDTTNSSRSSQEAELASASLREVDIAKKAKVKLVRVQGIELDMDIPFIWVANNLKNPEYYLHICVYVGTRKQ</sequence>
<comment type="subunit">
    <text evidence="5">Conjugated with ATG12.</text>
</comment>
<dbReference type="GO" id="GO:0000422">
    <property type="term" value="P:autophagy of mitochondrion"/>
    <property type="evidence" value="ECO:0007669"/>
    <property type="project" value="TreeGrafter"/>
</dbReference>
<dbReference type="AlphaFoldDB" id="A0A1E5V944"/>
<keyword evidence="10" id="KW-1185">Reference proteome</keyword>
<evidence type="ECO:0000256" key="4">
    <source>
        <dbReference type="ARBA" id="ARBA00023006"/>
    </source>
</evidence>
<evidence type="ECO:0000313" key="10">
    <source>
        <dbReference type="Proteomes" id="UP000095767"/>
    </source>
</evidence>
<dbReference type="STRING" id="888268.A0A1E5V944"/>
<proteinExistence type="inferred from homology"/>
<comment type="subcellular location">
    <subcellularLocation>
        <location evidence="5">Cytoplasm</location>
    </subcellularLocation>
</comment>
<dbReference type="Gene3D" id="3.10.20.90">
    <property type="entry name" value="Phosphatidylinositol 3-kinase Catalytic Subunit, Chain A, domain 1"/>
    <property type="match status" value="1"/>
</dbReference>
<evidence type="ECO:0000256" key="3">
    <source>
        <dbReference type="ARBA" id="ARBA00022843"/>
    </source>
</evidence>
<dbReference type="GO" id="GO:0034274">
    <property type="term" value="C:Atg12-Atg5-Atg16 complex"/>
    <property type="evidence" value="ECO:0007669"/>
    <property type="project" value="TreeGrafter"/>
</dbReference>
<dbReference type="PANTHER" id="PTHR13040:SF2">
    <property type="entry name" value="AUTOPHAGY PROTEIN 5"/>
    <property type="match status" value="1"/>
</dbReference>
<dbReference type="EMBL" id="LWDX02047381">
    <property type="protein sequence ID" value="OEL21679.1"/>
    <property type="molecule type" value="Genomic_DNA"/>
</dbReference>
<comment type="caution">
    <text evidence="9">The sequence shown here is derived from an EMBL/GenBank/DDBJ whole genome shotgun (WGS) entry which is preliminary data.</text>
</comment>
<evidence type="ECO:0000259" key="8">
    <source>
        <dbReference type="Pfam" id="PF20637"/>
    </source>
</evidence>
<feature type="domain" description="Autophagy protein ATG5 UblB" evidence="7">
    <location>
        <begin position="98"/>
        <end position="247"/>
    </location>
</feature>
<dbReference type="GO" id="GO:0061908">
    <property type="term" value="C:phagophore"/>
    <property type="evidence" value="ECO:0007669"/>
    <property type="project" value="TreeGrafter"/>
</dbReference>
<evidence type="ECO:0000256" key="1">
    <source>
        <dbReference type="ARBA" id="ARBA00006910"/>
    </source>
</evidence>
<evidence type="ECO:0000256" key="6">
    <source>
        <dbReference type="SAM" id="MobiDB-lite"/>
    </source>
</evidence>
<feature type="domain" description="Autophagy protein ATG5 alpha-helical bundle region" evidence="8">
    <location>
        <begin position="1"/>
        <end position="49"/>
    </location>
</feature>
<dbReference type="Proteomes" id="UP000095767">
    <property type="component" value="Unassembled WGS sequence"/>
</dbReference>
<keyword evidence="3 5" id="KW-0832">Ubl conjugation</keyword>
<dbReference type="OrthoDB" id="272162at2759"/>
<evidence type="ECO:0000256" key="5">
    <source>
        <dbReference type="RuleBase" id="RU361202"/>
    </source>
</evidence>
<evidence type="ECO:0000256" key="2">
    <source>
        <dbReference type="ARBA" id="ARBA00022499"/>
    </source>
</evidence>
<dbReference type="GO" id="GO:0034727">
    <property type="term" value="P:piecemeal microautophagy of the nucleus"/>
    <property type="evidence" value="ECO:0007669"/>
    <property type="project" value="TreeGrafter"/>
</dbReference>
<dbReference type="PANTHER" id="PTHR13040">
    <property type="entry name" value="AUTOPHAGY PROTEIN 5"/>
    <property type="match status" value="1"/>
</dbReference>
<comment type="similarity">
    <text evidence="1 5">Belongs to the ATG5 family.</text>
</comment>
<dbReference type="GO" id="GO:0006995">
    <property type="term" value="P:cellular response to nitrogen starvation"/>
    <property type="evidence" value="ECO:0007669"/>
    <property type="project" value="TreeGrafter"/>
</dbReference>
<name>A0A1E5V944_9POAL</name>
<organism evidence="9 10">
    <name type="scientific">Dichanthelium oligosanthes</name>
    <dbReference type="NCBI Taxonomy" id="888268"/>
    <lineage>
        <taxon>Eukaryota</taxon>
        <taxon>Viridiplantae</taxon>
        <taxon>Streptophyta</taxon>
        <taxon>Embryophyta</taxon>
        <taxon>Tracheophyta</taxon>
        <taxon>Spermatophyta</taxon>
        <taxon>Magnoliopsida</taxon>
        <taxon>Liliopsida</taxon>
        <taxon>Poales</taxon>
        <taxon>Poaceae</taxon>
        <taxon>PACMAD clade</taxon>
        <taxon>Panicoideae</taxon>
        <taxon>Panicodae</taxon>
        <taxon>Paniceae</taxon>
        <taxon>Dichantheliinae</taxon>
        <taxon>Dichanthelium</taxon>
    </lineage>
</organism>
<comment type="function">
    <text evidence="5">Required for autophagy.</text>
</comment>
<dbReference type="InterPro" id="IPR042526">
    <property type="entry name" value="Atg5_HR"/>
</dbReference>
<dbReference type="Pfam" id="PF04106">
    <property type="entry name" value="ATG5_UblB"/>
    <property type="match status" value="1"/>
</dbReference>
<accession>A0A1E5V944</accession>
<dbReference type="FunFam" id="3.10.20.90:FF:000370">
    <property type="entry name" value="Autophagy protein 5"/>
    <property type="match status" value="1"/>
</dbReference>
<evidence type="ECO:0000259" key="7">
    <source>
        <dbReference type="Pfam" id="PF04106"/>
    </source>
</evidence>
<dbReference type="Pfam" id="PF20637">
    <property type="entry name" value="ATG5_HBR"/>
    <property type="match status" value="1"/>
</dbReference>
<feature type="region of interest" description="Disordered" evidence="6">
    <location>
        <begin position="173"/>
        <end position="195"/>
    </location>
</feature>
<dbReference type="Gene3D" id="1.10.246.190">
    <property type="entry name" value="Autophagy protein Apg5, helix rich domain"/>
    <property type="match status" value="1"/>
</dbReference>
<keyword evidence="5" id="KW-0813">Transport</keyword>
<evidence type="ECO:0000313" key="9">
    <source>
        <dbReference type="EMBL" id="OEL21679.1"/>
    </source>
</evidence>
<dbReference type="GO" id="GO:0044233">
    <property type="term" value="C:mitochondria-associated endoplasmic reticulum membrane contact site"/>
    <property type="evidence" value="ECO:0007669"/>
    <property type="project" value="TreeGrafter"/>
</dbReference>
<keyword evidence="4 5" id="KW-0072">Autophagy</keyword>